<dbReference type="EMBL" id="FNJU01000003">
    <property type="protein sequence ID" value="SDP50656.1"/>
    <property type="molecule type" value="Genomic_DNA"/>
</dbReference>
<dbReference type="AlphaFoldDB" id="A0A1H0TAX0"/>
<evidence type="ECO:0000313" key="1">
    <source>
        <dbReference type="EMBL" id="SDP50656.1"/>
    </source>
</evidence>
<proteinExistence type="predicted"/>
<name>A0A1H0TAX0_9BACI</name>
<dbReference type="Proteomes" id="UP000199159">
    <property type="component" value="Unassembled WGS sequence"/>
</dbReference>
<dbReference type="STRING" id="930152.SAMN05216565_103363"/>
<protein>
    <submittedName>
        <fullName evidence="1">Uncharacterized protein</fullName>
    </submittedName>
</protein>
<evidence type="ECO:0000313" key="2">
    <source>
        <dbReference type="Proteomes" id="UP000199159"/>
    </source>
</evidence>
<sequence length="52" mass="6387">MVEDQERCYCLELFKKQYGDHVKGNCLKNKCARYRTEKEKEKLKETNSEKWK</sequence>
<accession>A0A1H0TAX0</accession>
<organism evidence="1 2">
    <name type="scientific">Litchfieldia salsa</name>
    <dbReference type="NCBI Taxonomy" id="930152"/>
    <lineage>
        <taxon>Bacteria</taxon>
        <taxon>Bacillati</taxon>
        <taxon>Bacillota</taxon>
        <taxon>Bacilli</taxon>
        <taxon>Bacillales</taxon>
        <taxon>Bacillaceae</taxon>
        <taxon>Litchfieldia</taxon>
    </lineage>
</organism>
<keyword evidence="2" id="KW-1185">Reference proteome</keyword>
<gene>
    <name evidence="1" type="ORF">SAMN05216565_103363</name>
</gene>
<reference evidence="2" key="1">
    <citation type="submission" date="2016-10" db="EMBL/GenBank/DDBJ databases">
        <authorList>
            <person name="Varghese N."/>
            <person name="Submissions S."/>
        </authorList>
    </citation>
    <scope>NUCLEOTIDE SEQUENCE [LARGE SCALE GENOMIC DNA]</scope>
    <source>
        <strain evidence="2">IBRC-M10078</strain>
    </source>
</reference>